<keyword evidence="2" id="KW-0560">Oxidoreductase</keyword>
<dbReference type="Gene3D" id="3.40.309.10">
    <property type="entry name" value="Aldehyde Dehydrogenase, Chain A, domain 2"/>
    <property type="match status" value="1"/>
</dbReference>
<dbReference type="FunFam" id="3.40.605.10:FF:000026">
    <property type="entry name" value="Aldehyde dehydrogenase, putative"/>
    <property type="match status" value="1"/>
</dbReference>
<evidence type="ECO:0000256" key="1">
    <source>
        <dbReference type="ARBA" id="ARBA00009986"/>
    </source>
</evidence>
<dbReference type="InterPro" id="IPR016161">
    <property type="entry name" value="Ald_DH/histidinol_DH"/>
</dbReference>
<proteinExistence type="inferred from homology"/>
<dbReference type="SUPFAM" id="SSF53720">
    <property type="entry name" value="ALDH-like"/>
    <property type="match status" value="1"/>
</dbReference>
<organism evidence="4 5">
    <name type="scientific">Pusillimonas noertemannii</name>
    <dbReference type="NCBI Taxonomy" id="305977"/>
    <lineage>
        <taxon>Bacteria</taxon>
        <taxon>Pseudomonadati</taxon>
        <taxon>Pseudomonadota</taxon>
        <taxon>Betaproteobacteria</taxon>
        <taxon>Burkholderiales</taxon>
        <taxon>Alcaligenaceae</taxon>
        <taxon>Pusillimonas</taxon>
    </lineage>
</organism>
<accession>A0A2U1CQU7</accession>
<comment type="similarity">
    <text evidence="1">Belongs to the aldehyde dehydrogenase family.</text>
</comment>
<dbReference type="OrthoDB" id="6187633at2"/>
<keyword evidence="5" id="KW-1185">Reference proteome</keyword>
<dbReference type="PANTHER" id="PTHR42804:SF1">
    <property type="entry name" value="ALDEHYDE DEHYDROGENASE-RELATED"/>
    <property type="match status" value="1"/>
</dbReference>
<gene>
    <name evidence="4" type="ORF">C7440_0665</name>
</gene>
<dbReference type="AlphaFoldDB" id="A0A2U1CQU7"/>
<evidence type="ECO:0000313" key="5">
    <source>
        <dbReference type="Proteomes" id="UP000246145"/>
    </source>
</evidence>
<dbReference type="Pfam" id="PF00171">
    <property type="entry name" value="Aldedh"/>
    <property type="match status" value="1"/>
</dbReference>
<dbReference type="PANTHER" id="PTHR42804">
    <property type="entry name" value="ALDEHYDE DEHYDROGENASE"/>
    <property type="match status" value="1"/>
</dbReference>
<protein>
    <submittedName>
        <fullName evidence="4">Aldehyde dehydrogenase (NAD+)</fullName>
    </submittedName>
</protein>
<name>A0A2U1CQU7_9BURK</name>
<dbReference type="Gene3D" id="3.40.605.10">
    <property type="entry name" value="Aldehyde Dehydrogenase, Chain A, domain 1"/>
    <property type="match status" value="1"/>
</dbReference>
<dbReference type="Proteomes" id="UP000246145">
    <property type="component" value="Unassembled WGS sequence"/>
</dbReference>
<feature type="domain" description="Aldehyde dehydrogenase" evidence="3">
    <location>
        <begin position="21"/>
        <end position="470"/>
    </location>
</feature>
<sequence>MLGRNEHYIDGKWVAPLEMGDPIEVINPATELVIGVGARGSAEDVDRAVAAARSAFPGYSQTTTEERVALLTRIMEIYMSRADEIAKVISSEMGSPISFSYNVQTLAPIEQFRVAIETLKGFRMQCAVGGYEVVHEPVGVCGLITAWNWPLVLVAAKTAYSLAAGCTVVLKPSEMSPLSAIMFTEILHDAGVPPGVFNVVFGDGPTVGNAIAAHPDIDMISFTGSTRAGIHVAQTAAVTVKRVHQELGGKSVNIVLPDADLSTAISANIRRLFANAGQSCQSPTRLLVDKDRYEEALEHARIVAESIICGDPSHPDTVLGPVVSAAQYDRVQGLIKAGIDEGARLVTGGLGRVQGMGRGYFVRPTIFGDVSNSMTIARTEIFGPVLPILSYSDIDEAVEIANDTPYGLANYIQSADPKAARSLAGRLRSGRVYINTMNQNSRAPFGGYKQSGNGREQGDLGLSEYLEVKALIYE</sequence>
<dbReference type="EMBL" id="QEKO01000001">
    <property type="protein sequence ID" value="PVY68272.1"/>
    <property type="molecule type" value="Genomic_DNA"/>
</dbReference>
<comment type="caution">
    <text evidence="4">The sequence shown here is derived from an EMBL/GenBank/DDBJ whole genome shotgun (WGS) entry which is preliminary data.</text>
</comment>
<dbReference type="InterPro" id="IPR015590">
    <property type="entry name" value="Aldehyde_DH_dom"/>
</dbReference>
<dbReference type="InterPro" id="IPR016162">
    <property type="entry name" value="Ald_DH_N"/>
</dbReference>
<evidence type="ECO:0000259" key="3">
    <source>
        <dbReference type="Pfam" id="PF00171"/>
    </source>
</evidence>
<dbReference type="FunFam" id="3.40.605.10:FF:000007">
    <property type="entry name" value="NAD/NADP-dependent betaine aldehyde dehydrogenase"/>
    <property type="match status" value="1"/>
</dbReference>
<evidence type="ECO:0000313" key="4">
    <source>
        <dbReference type="EMBL" id="PVY68272.1"/>
    </source>
</evidence>
<dbReference type="CDD" id="cd07138">
    <property type="entry name" value="ALDH_CddD_SSP0762"/>
    <property type="match status" value="1"/>
</dbReference>
<dbReference type="GO" id="GO:0016620">
    <property type="term" value="F:oxidoreductase activity, acting on the aldehyde or oxo group of donors, NAD or NADP as acceptor"/>
    <property type="evidence" value="ECO:0007669"/>
    <property type="project" value="InterPro"/>
</dbReference>
<evidence type="ECO:0000256" key="2">
    <source>
        <dbReference type="ARBA" id="ARBA00023002"/>
    </source>
</evidence>
<reference evidence="4 5" key="1">
    <citation type="submission" date="2018-04" db="EMBL/GenBank/DDBJ databases">
        <title>Genomic Encyclopedia of Type Strains, Phase IV (KMG-IV): sequencing the most valuable type-strain genomes for metagenomic binning, comparative biology and taxonomic classification.</title>
        <authorList>
            <person name="Goeker M."/>
        </authorList>
    </citation>
    <scope>NUCLEOTIDE SEQUENCE [LARGE SCALE GENOMIC DNA]</scope>
    <source>
        <strain evidence="4 5">DSM 10065</strain>
    </source>
</reference>
<dbReference type="RefSeq" id="WP_116517466.1">
    <property type="nucleotide sequence ID" value="NZ_JACCEX010000001.1"/>
</dbReference>
<dbReference type="InterPro" id="IPR016163">
    <property type="entry name" value="Ald_DH_C"/>
</dbReference>